<dbReference type="PROSITE" id="PS51186">
    <property type="entry name" value="GNAT"/>
    <property type="match status" value="1"/>
</dbReference>
<dbReference type="PANTHER" id="PTHR43792:SF1">
    <property type="entry name" value="N-ACETYLTRANSFERASE DOMAIN-CONTAINING PROTEIN"/>
    <property type="match status" value="1"/>
</dbReference>
<dbReference type="Gene3D" id="3.40.630.30">
    <property type="match status" value="1"/>
</dbReference>
<keyword evidence="3" id="KW-1185">Reference proteome</keyword>
<dbReference type="InterPro" id="IPR000182">
    <property type="entry name" value="GNAT_dom"/>
</dbReference>
<protein>
    <submittedName>
        <fullName evidence="2">GNAT family N-acetyltransferase</fullName>
    </submittedName>
</protein>
<dbReference type="SUPFAM" id="SSF55729">
    <property type="entry name" value="Acyl-CoA N-acyltransferases (Nat)"/>
    <property type="match status" value="1"/>
</dbReference>
<accession>A0ABX7G3A0</accession>
<dbReference type="Pfam" id="PF13302">
    <property type="entry name" value="Acetyltransf_3"/>
    <property type="match status" value="1"/>
</dbReference>
<organism evidence="2 3">
    <name type="scientific">Shewanella litorisediminis</name>
    <dbReference type="NCBI Taxonomy" id="1173586"/>
    <lineage>
        <taxon>Bacteria</taxon>
        <taxon>Pseudomonadati</taxon>
        <taxon>Pseudomonadota</taxon>
        <taxon>Gammaproteobacteria</taxon>
        <taxon>Alteromonadales</taxon>
        <taxon>Shewanellaceae</taxon>
        <taxon>Shewanella</taxon>
    </lineage>
</organism>
<gene>
    <name evidence="2" type="ORF">JQC75_18105</name>
</gene>
<feature type="domain" description="N-acetyltransferase" evidence="1">
    <location>
        <begin position="13"/>
        <end position="164"/>
    </location>
</feature>
<reference evidence="2 3" key="1">
    <citation type="journal article" date="2012" name="Antonie Van Leeuwenhoek">
        <title>Shewanella litorisediminis sp. nov., a gammaproteobacterium isolated from a tidal flat sediment.</title>
        <authorList>
            <person name="Lee M.H."/>
            <person name="Yoon J.H."/>
        </authorList>
    </citation>
    <scope>NUCLEOTIDE SEQUENCE [LARGE SCALE GENOMIC DNA]</scope>
    <source>
        <strain evidence="2 3">SMK1-12</strain>
    </source>
</reference>
<dbReference type="InterPro" id="IPR051531">
    <property type="entry name" value="N-acetyltransferase"/>
</dbReference>
<dbReference type="Proteomes" id="UP000596252">
    <property type="component" value="Chromosome"/>
</dbReference>
<dbReference type="PANTHER" id="PTHR43792">
    <property type="entry name" value="GNAT FAMILY, PUTATIVE (AFU_ORTHOLOGUE AFUA_3G00765)-RELATED-RELATED"/>
    <property type="match status" value="1"/>
</dbReference>
<sequence length="185" mass="20256">MPSASCLALTPRLGLRRFTADDATNFYALNRDAEVLKYTGDLPFESPEAARDFILGYQHYRDHGFGRWAIQLHSGEFIGFCGLKQHGDASVDLGFRLMRRYWGRGLATEAARAAMILATDKYALTELIARAMAGNGASITLLGRLGFTSDPTLDAPPWLGFAANLTQGALVDDLALWRTTVTLTP</sequence>
<evidence type="ECO:0000259" key="1">
    <source>
        <dbReference type="PROSITE" id="PS51186"/>
    </source>
</evidence>
<evidence type="ECO:0000313" key="2">
    <source>
        <dbReference type="EMBL" id="QRH01730.1"/>
    </source>
</evidence>
<dbReference type="InterPro" id="IPR016181">
    <property type="entry name" value="Acyl_CoA_acyltransferase"/>
</dbReference>
<dbReference type="EMBL" id="CP069213">
    <property type="protein sequence ID" value="QRH01730.1"/>
    <property type="molecule type" value="Genomic_DNA"/>
</dbReference>
<evidence type="ECO:0000313" key="3">
    <source>
        <dbReference type="Proteomes" id="UP000596252"/>
    </source>
</evidence>
<proteinExistence type="predicted"/>
<name>A0ABX7G3A0_9GAMM</name>
<dbReference type="RefSeq" id="WP_203325401.1">
    <property type="nucleotide sequence ID" value="NZ_CP069213.1"/>
</dbReference>